<organism evidence="4">
    <name type="scientific">uncultured Cytophagales bacterium</name>
    <dbReference type="NCBI Taxonomy" id="158755"/>
    <lineage>
        <taxon>Bacteria</taxon>
        <taxon>Pseudomonadati</taxon>
        <taxon>Bacteroidota</taxon>
        <taxon>Sphingobacteriia</taxon>
        <taxon>Sphingobacteriales</taxon>
        <taxon>environmental samples</taxon>
    </lineage>
</organism>
<reference evidence="4" key="1">
    <citation type="submission" date="2020-02" db="EMBL/GenBank/DDBJ databases">
        <authorList>
            <person name="Meier V. D."/>
        </authorList>
    </citation>
    <scope>NUCLEOTIDE SEQUENCE</scope>
    <source>
        <strain evidence="4">AVDCRST_MAG56</strain>
    </source>
</reference>
<dbReference type="PROSITE" id="PS51688">
    <property type="entry name" value="ICA"/>
    <property type="match status" value="1"/>
</dbReference>
<dbReference type="Pfam" id="PF13884">
    <property type="entry name" value="Peptidase_S74"/>
    <property type="match status" value="1"/>
</dbReference>
<dbReference type="AlphaFoldDB" id="A0A6J4IWX3"/>
<dbReference type="InterPro" id="IPR030392">
    <property type="entry name" value="S74_ICA"/>
</dbReference>
<protein>
    <submittedName>
        <fullName evidence="4">Phage tail fibers</fullName>
    </submittedName>
</protein>
<gene>
    <name evidence="4" type="ORF">AVDCRST_MAG56-2857</name>
</gene>
<evidence type="ECO:0000259" key="3">
    <source>
        <dbReference type="PROSITE" id="PS51688"/>
    </source>
</evidence>
<feature type="chain" id="PRO_5026767564" evidence="2">
    <location>
        <begin position="30"/>
        <end position="516"/>
    </location>
</feature>
<accession>A0A6J4IWX3</accession>
<proteinExistence type="predicted"/>
<feature type="domain" description="Peptidase S74" evidence="3">
    <location>
        <begin position="311"/>
        <end position="407"/>
    </location>
</feature>
<feature type="signal peptide" evidence="2">
    <location>
        <begin position="1"/>
        <end position="29"/>
    </location>
</feature>
<evidence type="ECO:0000256" key="2">
    <source>
        <dbReference type="SAM" id="SignalP"/>
    </source>
</evidence>
<sequence>MKRKFNFPGALRSMAVVFLAGLAAPNAAAQWTTSGTNIYNANTGNVGIGTTTPGTKLDVNGPVRFRFGLSIAEGITFDGNKAIVSAPASPNLTIGANAGTLALRGNSVNILSGEFGNVNITGGNASSGTVGADVNINAGLGATPGNILLSTNGAGNVGIGTTTPAVKLQVNGGNVGQVSSGNLGDPTAKWSALGQPPTAFPTGGAYYGLFNNWAQQNFITGLLDNGTKKDGVIAWQDQTSASPTTGTSLRIGFIKGFGTGGANPAVFSEKVTILANGNLGVGTTTPVYRVELPNIAGVDGQGRANAWITYSSGRWKDNVKTLEKASDKIMALRGVEYDWKKENGGTHALGFVAEEAGKVLPEAVNWEADGKTALGMNYDAVIPVLVEAFKELSREKDAEIKALKERLAQLEKAVPGARIGADQKAASPETSAVLRQNRPNPFHEKTLIEYELPAATRQAALFIYNLQGEQLKRFDIADKRSKSVELDGNVLPAGLYLYSLVVDGKVTDTKQMILTK</sequence>
<feature type="coiled-coil region" evidence="1">
    <location>
        <begin position="386"/>
        <end position="413"/>
    </location>
</feature>
<dbReference type="EMBL" id="CADCTQ010000236">
    <property type="protein sequence ID" value="CAA9264440.1"/>
    <property type="molecule type" value="Genomic_DNA"/>
</dbReference>
<keyword evidence="2" id="KW-0732">Signal</keyword>
<name>A0A6J4IWX3_9SPHI</name>
<evidence type="ECO:0000256" key="1">
    <source>
        <dbReference type="SAM" id="Coils"/>
    </source>
</evidence>
<evidence type="ECO:0000313" key="4">
    <source>
        <dbReference type="EMBL" id="CAA9264440.1"/>
    </source>
</evidence>
<keyword evidence="1" id="KW-0175">Coiled coil</keyword>